<evidence type="ECO:0000313" key="3">
    <source>
        <dbReference type="Proteomes" id="UP001283361"/>
    </source>
</evidence>
<keyword evidence="1" id="KW-0472">Membrane</keyword>
<evidence type="ECO:0000313" key="2">
    <source>
        <dbReference type="EMBL" id="KAK3774786.1"/>
    </source>
</evidence>
<reference evidence="2" key="1">
    <citation type="journal article" date="2023" name="G3 (Bethesda)">
        <title>A reference genome for the long-term kleptoplast-retaining sea slug Elysia crispata morphotype clarki.</title>
        <authorList>
            <person name="Eastman K.E."/>
            <person name="Pendleton A.L."/>
            <person name="Shaikh M.A."/>
            <person name="Suttiyut T."/>
            <person name="Ogas R."/>
            <person name="Tomko P."/>
            <person name="Gavelis G."/>
            <person name="Widhalm J.R."/>
            <person name="Wisecaver J.H."/>
        </authorList>
    </citation>
    <scope>NUCLEOTIDE SEQUENCE</scope>
    <source>
        <strain evidence="2">ECLA1</strain>
    </source>
</reference>
<keyword evidence="1" id="KW-1133">Transmembrane helix</keyword>
<comment type="caution">
    <text evidence="2">The sequence shown here is derived from an EMBL/GenBank/DDBJ whole genome shotgun (WGS) entry which is preliminary data.</text>
</comment>
<feature type="transmembrane region" description="Helical" evidence="1">
    <location>
        <begin position="43"/>
        <end position="65"/>
    </location>
</feature>
<organism evidence="2 3">
    <name type="scientific">Elysia crispata</name>
    <name type="common">lettuce slug</name>
    <dbReference type="NCBI Taxonomy" id="231223"/>
    <lineage>
        <taxon>Eukaryota</taxon>
        <taxon>Metazoa</taxon>
        <taxon>Spiralia</taxon>
        <taxon>Lophotrochozoa</taxon>
        <taxon>Mollusca</taxon>
        <taxon>Gastropoda</taxon>
        <taxon>Heterobranchia</taxon>
        <taxon>Euthyneura</taxon>
        <taxon>Panpulmonata</taxon>
        <taxon>Sacoglossa</taxon>
        <taxon>Placobranchoidea</taxon>
        <taxon>Plakobranchidae</taxon>
        <taxon>Elysia</taxon>
    </lineage>
</organism>
<accession>A0AAE0ZTK9</accession>
<proteinExistence type="predicted"/>
<dbReference type="Proteomes" id="UP001283361">
    <property type="component" value="Unassembled WGS sequence"/>
</dbReference>
<evidence type="ECO:0000256" key="1">
    <source>
        <dbReference type="SAM" id="Phobius"/>
    </source>
</evidence>
<keyword evidence="1" id="KW-0812">Transmembrane</keyword>
<name>A0AAE0ZTK9_9GAST</name>
<keyword evidence="3" id="KW-1185">Reference proteome</keyword>
<sequence length="90" mass="10239">MKRQVAAETNKLYSHFALVSIVWICSSCVASTLFGRWAETKKLYSHFALVSFVWICSSCVASTLFGRWADSHFALDGILYIRRWNSSVVL</sequence>
<feature type="transmembrane region" description="Helical" evidence="1">
    <location>
        <begin position="12"/>
        <end position="37"/>
    </location>
</feature>
<dbReference type="AlphaFoldDB" id="A0AAE0ZTK9"/>
<protein>
    <submittedName>
        <fullName evidence="2">Uncharacterized protein</fullName>
    </submittedName>
</protein>
<gene>
    <name evidence="2" type="ORF">RRG08_034879</name>
</gene>
<dbReference type="EMBL" id="JAWDGP010003386">
    <property type="protein sequence ID" value="KAK3774786.1"/>
    <property type="molecule type" value="Genomic_DNA"/>
</dbReference>